<sequence>MTAYREVLDGSNPIEDKRDVTFRDKYYCDITINSSNFITVLDLIPYDDQDAKIYNRNDVTKLEINIDEKRAKKNSFYKIKYFITSKINKSLSSVSCVN</sequence>
<protein>
    <submittedName>
        <fullName evidence="2">SHSP domain-containing protein</fullName>
    </submittedName>
</protein>
<organism evidence="1 2">
    <name type="scientific">Strongyloides venezuelensis</name>
    <name type="common">Threadworm</name>
    <dbReference type="NCBI Taxonomy" id="75913"/>
    <lineage>
        <taxon>Eukaryota</taxon>
        <taxon>Metazoa</taxon>
        <taxon>Ecdysozoa</taxon>
        <taxon>Nematoda</taxon>
        <taxon>Chromadorea</taxon>
        <taxon>Rhabditida</taxon>
        <taxon>Tylenchina</taxon>
        <taxon>Panagrolaimomorpha</taxon>
        <taxon>Strongyloidoidea</taxon>
        <taxon>Strongyloididae</taxon>
        <taxon>Strongyloides</taxon>
    </lineage>
</organism>
<dbReference type="WBParaSite" id="SVE_1096100.1">
    <property type="protein sequence ID" value="SVE_1096100.1"/>
    <property type="gene ID" value="SVE_1096100"/>
</dbReference>
<reference evidence="2" key="2">
    <citation type="submission" date="2015-08" db="UniProtKB">
        <authorList>
            <consortium name="WormBaseParasite"/>
        </authorList>
    </citation>
    <scope>IDENTIFICATION</scope>
</reference>
<evidence type="ECO:0000313" key="1">
    <source>
        <dbReference type="Proteomes" id="UP000035680"/>
    </source>
</evidence>
<proteinExistence type="predicted"/>
<keyword evidence="1" id="KW-1185">Reference proteome</keyword>
<reference evidence="1" key="1">
    <citation type="submission" date="2014-07" db="EMBL/GenBank/DDBJ databases">
        <authorList>
            <person name="Martin A.A"/>
            <person name="De Silva N."/>
        </authorList>
    </citation>
    <scope>NUCLEOTIDE SEQUENCE</scope>
</reference>
<accession>A0A0K0FPA7</accession>
<dbReference type="Proteomes" id="UP000035680">
    <property type="component" value="Unassembled WGS sequence"/>
</dbReference>
<name>A0A0K0FPA7_STRVS</name>
<evidence type="ECO:0000313" key="2">
    <source>
        <dbReference type="WBParaSite" id="SVE_1096100.1"/>
    </source>
</evidence>
<dbReference type="AlphaFoldDB" id="A0A0K0FPA7"/>